<evidence type="ECO:0000313" key="4">
    <source>
        <dbReference type="Proteomes" id="UP001595932"/>
    </source>
</evidence>
<accession>A0ABV9MDF6</accession>
<feature type="transmembrane region" description="Helical" evidence="2">
    <location>
        <begin position="56"/>
        <end position="77"/>
    </location>
</feature>
<organism evidence="3 4">
    <name type="scientific">Planococcus dechangensis</name>
    <dbReference type="NCBI Taxonomy" id="1176255"/>
    <lineage>
        <taxon>Bacteria</taxon>
        <taxon>Bacillati</taxon>
        <taxon>Bacillota</taxon>
        <taxon>Bacilli</taxon>
        <taxon>Bacillales</taxon>
        <taxon>Caryophanaceae</taxon>
        <taxon>Planococcus</taxon>
    </lineage>
</organism>
<evidence type="ECO:0008006" key="5">
    <source>
        <dbReference type="Google" id="ProtNLM"/>
    </source>
</evidence>
<keyword evidence="2" id="KW-1133">Transmembrane helix</keyword>
<dbReference type="RefSeq" id="WP_377278757.1">
    <property type="nucleotide sequence ID" value="NZ_JBHSGL010000005.1"/>
</dbReference>
<keyword evidence="2" id="KW-0472">Membrane</keyword>
<proteinExistence type="predicted"/>
<protein>
    <recommendedName>
        <fullName evidence="5">DUF2207 domain-containing protein</fullName>
    </recommendedName>
</protein>
<evidence type="ECO:0000313" key="3">
    <source>
        <dbReference type="EMBL" id="MFC4713141.1"/>
    </source>
</evidence>
<name>A0ABV9MDF6_9BACL</name>
<reference evidence="4" key="1">
    <citation type="journal article" date="2019" name="Int. J. Syst. Evol. Microbiol.">
        <title>The Global Catalogue of Microorganisms (GCM) 10K type strain sequencing project: providing services to taxonomists for standard genome sequencing and annotation.</title>
        <authorList>
            <consortium name="The Broad Institute Genomics Platform"/>
            <consortium name="The Broad Institute Genome Sequencing Center for Infectious Disease"/>
            <person name="Wu L."/>
            <person name="Ma J."/>
        </authorList>
    </citation>
    <scope>NUCLEOTIDE SEQUENCE [LARGE SCALE GENOMIC DNA]</scope>
    <source>
        <strain evidence="4">CGMCC 1.12151</strain>
    </source>
</reference>
<dbReference type="Proteomes" id="UP001595932">
    <property type="component" value="Unassembled WGS sequence"/>
</dbReference>
<gene>
    <name evidence="3" type="ORF">ACFO5U_09730</name>
</gene>
<keyword evidence="4" id="KW-1185">Reference proteome</keyword>
<comment type="caution">
    <text evidence="3">The sequence shown here is derived from an EMBL/GenBank/DDBJ whole genome shotgun (WGS) entry which is preliminary data.</text>
</comment>
<feature type="transmembrane region" description="Helical" evidence="2">
    <location>
        <begin position="30"/>
        <end position="50"/>
    </location>
</feature>
<keyword evidence="2" id="KW-0812">Transmembrane</keyword>
<sequence>MADWRQKMFDISKTKGDSAPENAKRAGMGCLIGIIIIVSILTLMMAIGLIGAGHWVMGGFTLVFFLASAVTCLAMIWPHKPKPL</sequence>
<feature type="region of interest" description="Disordered" evidence="1">
    <location>
        <begin position="1"/>
        <end position="20"/>
    </location>
</feature>
<dbReference type="EMBL" id="JBHSGL010000005">
    <property type="protein sequence ID" value="MFC4713141.1"/>
    <property type="molecule type" value="Genomic_DNA"/>
</dbReference>
<evidence type="ECO:0000256" key="2">
    <source>
        <dbReference type="SAM" id="Phobius"/>
    </source>
</evidence>
<evidence type="ECO:0000256" key="1">
    <source>
        <dbReference type="SAM" id="MobiDB-lite"/>
    </source>
</evidence>